<sequence>MQTYRFRLLSTFYLYPIIIESKTFVHETSNSIKNVLILKR</sequence>
<gene>
    <name evidence="1" type="ORF">LEP1GSC125_1643</name>
</gene>
<comment type="caution">
    <text evidence="1">The sequence shown here is derived from an EMBL/GenBank/DDBJ whole genome shotgun (WGS) entry which is preliminary data.</text>
</comment>
<name>A0AA87MM75_9LEPT</name>
<dbReference type="EMBL" id="AKWM02000069">
    <property type="protein sequence ID" value="EKR98765.1"/>
    <property type="molecule type" value="Genomic_DNA"/>
</dbReference>
<evidence type="ECO:0000313" key="1">
    <source>
        <dbReference type="EMBL" id="EKR98765.1"/>
    </source>
</evidence>
<dbReference type="AlphaFoldDB" id="A0AA87MM75"/>
<proteinExistence type="predicted"/>
<evidence type="ECO:0000313" key="2">
    <source>
        <dbReference type="Proteomes" id="UP000001343"/>
    </source>
</evidence>
<organism evidence="1 2">
    <name type="scientific">Leptospira mayottensis 200901122</name>
    <dbReference type="NCBI Taxonomy" id="1193010"/>
    <lineage>
        <taxon>Bacteria</taxon>
        <taxon>Pseudomonadati</taxon>
        <taxon>Spirochaetota</taxon>
        <taxon>Spirochaetia</taxon>
        <taxon>Leptospirales</taxon>
        <taxon>Leptospiraceae</taxon>
        <taxon>Leptospira</taxon>
    </lineage>
</organism>
<accession>A0AA87MM75</accession>
<protein>
    <submittedName>
        <fullName evidence="1">Uncharacterized protein</fullName>
    </submittedName>
</protein>
<reference evidence="1 2" key="1">
    <citation type="journal article" date="2014" name="Int. J. Syst. Evol. Microbiol.">
        <title>Leptospira mayottensis sp. nov., a pathogenic species of the genus Leptospira isolated from humans.</title>
        <authorList>
            <person name="Bourhy P."/>
            <person name="Collet L."/>
            <person name="Brisse S."/>
            <person name="Picardeau M."/>
        </authorList>
    </citation>
    <scope>NUCLEOTIDE SEQUENCE [LARGE SCALE GENOMIC DNA]</scope>
    <source>
        <strain evidence="1 2">200901122</strain>
    </source>
</reference>
<dbReference type="Proteomes" id="UP000001343">
    <property type="component" value="Unassembled WGS sequence"/>
</dbReference>